<organism evidence="3 4">
    <name type="scientific">Pseudobacillus wudalianchiensis</name>
    <dbReference type="NCBI Taxonomy" id="1743143"/>
    <lineage>
        <taxon>Bacteria</taxon>
        <taxon>Bacillati</taxon>
        <taxon>Bacillota</taxon>
        <taxon>Bacilli</taxon>
        <taxon>Bacillales</taxon>
        <taxon>Bacillaceae</taxon>
        <taxon>Pseudobacillus</taxon>
    </lineage>
</organism>
<dbReference type="InterPro" id="IPR047045">
    <property type="entry name" value="CobQ_N"/>
</dbReference>
<dbReference type="PANTHER" id="PTHR21343">
    <property type="entry name" value="DETHIOBIOTIN SYNTHETASE"/>
    <property type="match status" value="1"/>
</dbReference>
<gene>
    <name evidence="2" type="primary">cobQ</name>
    <name evidence="3" type="ORF">A8F95_13745</name>
</gene>
<comment type="pathway">
    <text evidence="2">Cofactor biosynthesis; adenosylcobalamin biosynthesis.</text>
</comment>
<accession>A0A1B9AG44</accession>
<reference evidence="4" key="1">
    <citation type="submission" date="2016-05" db="EMBL/GenBank/DDBJ databases">
        <authorList>
            <person name="Liu B."/>
            <person name="Wang J."/>
            <person name="Zhu Y."/>
            <person name="Liu G."/>
            <person name="Chen Q."/>
            <person name="Chen Z."/>
            <person name="Lan J."/>
            <person name="Che J."/>
            <person name="Ge C."/>
            <person name="Shi H."/>
            <person name="Pan Z."/>
            <person name="Liu X."/>
        </authorList>
    </citation>
    <scope>NUCLEOTIDE SEQUENCE [LARGE SCALE GENOMIC DNA]</scope>
    <source>
        <strain evidence="4">FJAT-27215</strain>
    </source>
</reference>
<evidence type="ECO:0000256" key="1">
    <source>
        <dbReference type="ARBA" id="ARBA00022962"/>
    </source>
</evidence>
<dbReference type="SUPFAM" id="SSF52540">
    <property type="entry name" value="P-loop containing nucleoside triphosphate hydrolases"/>
    <property type="match status" value="1"/>
</dbReference>
<protein>
    <recommendedName>
        <fullName evidence="2">Cobyric acid synthase</fullName>
    </recommendedName>
</protein>
<dbReference type="HAMAP" id="MF_00028">
    <property type="entry name" value="CobQ"/>
    <property type="match status" value="1"/>
</dbReference>
<comment type="caution">
    <text evidence="2">Lacks conserved residue(s) required for the propagation of feature annotation.</text>
</comment>
<dbReference type="Proteomes" id="UP000092578">
    <property type="component" value="Unassembled WGS sequence"/>
</dbReference>
<dbReference type="NCBIfam" id="NF001989">
    <property type="entry name" value="PRK00784.1"/>
    <property type="match status" value="1"/>
</dbReference>
<evidence type="ECO:0000313" key="3">
    <source>
        <dbReference type="EMBL" id="OCA82799.1"/>
    </source>
</evidence>
<sequence length="290" mass="32417">MKGIMIQGTASDVGKSLIVTALCRLLLQKGFRPAPFKSQNVTNYSYITEDGKEIGKAQVLQAEACALDPLPEINPILLKPAEPGRSEVVWLGERIDVIAGMKYREQYYDKAIETIRHSLEKLSELADFLVIEGAGSPVEMNLKDREVVNMKVAELADVPVILVADVQRGGLFASVVGTLELLEPHERSRVKGVIINKFHGDPLLFEAGKSWLEERTGIPVLAVLPYLADHQLEEEDVLSLSNRKLPPLEEKTQMKDKDATYNQLASHLQTYLDWEKFIAILEQEEHDSCN</sequence>
<keyword evidence="4" id="KW-1185">Reference proteome</keyword>
<dbReference type="Gene3D" id="3.40.50.300">
    <property type="entry name" value="P-loop containing nucleotide triphosphate hydrolases"/>
    <property type="match status" value="1"/>
</dbReference>
<dbReference type="RefSeq" id="WP_065411672.1">
    <property type="nucleotide sequence ID" value="NZ_MAYT01000029.1"/>
</dbReference>
<comment type="function">
    <text evidence="2">Catalyzes amidations at positions B, D, E, and G on adenosylcobyrinic A,C-diamide. NH(2) groups are provided by glutamine, and one molecule of ATP is hydrogenolyzed for each amidation.</text>
</comment>
<dbReference type="GO" id="GO:0009236">
    <property type="term" value="P:cobalamin biosynthetic process"/>
    <property type="evidence" value="ECO:0007669"/>
    <property type="project" value="UniProtKB-UniRule"/>
</dbReference>
<dbReference type="EMBL" id="MAYT01000029">
    <property type="protein sequence ID" value="OCA82799.1"/>
    <property type="molecule type" value="Genomic_DNA"/>
</dbReference>
<comment type="similarity">
    <text evidence="2">Belongs to the CobB/CobQ family. CobQ subfamily.</text>
</comment>
<dbReference type="Pfam" id="PF13500">
    <property type="entry name" value="AAA_26"/>
    <property type="match status" value="1"/>
</dbReference>
<name>A0A1B9AG44_9BACI</name>
<dbReference type="AlphaFoldDB" id="A0A1B9AG44"/>
<comment type="caution">
    <text evidence="3">The sequence shown here is derived from an EMBL/GenBank/DDBJ whole genome shotgun (WGS) entry which is preliminary data.</text>
</comment>
<evidence type="ECO:0000256" key="2">
    <source>
        <dbReference type="HAMAP-Rule" id="MF_00028"/>
    </source>
</evidence>
<evidence type="ECO:0000313" key="4">
    <source>
        <dbReference type="Proteomes" id="UP000092578"/>
    </source>
</evidence>
<keyword evidence="1 2" id="KW-0315">Glutamine amidotransferase</keyword>
<proteinExistence type="inferred from homology"/>
<dbReference type="InterPro" id="IPR004459">
    <property type="entry name" value="CobQ_synth"/>
</dbReference>
<keyword evidence="2" id="KW-0169">Cobalamin biosynthesis</keyword>
<dbReference type="GO" id="GO:0003824">
    <property type="term" value="F:catalytic activity"/>
    <property type="evidence" value="ECO:0007669"/>
    <property type="project" value="InterPro"/>
</dbReference>
<dbReference type="UniPathway" id="UPA00148"/>
<dbReference type="PANTHER" id="PTHR21343:SF1">
    <property type="entry name" value="COBYRIC ACID SYNTHASE"/>
    <property type="match status" value="1"/>
</dbReference>
<dbReference type="CDD" id="cd05389">
    <property type="entry name" value="CobQ_N"/>
    <property type="match status" value="1"/>
</dbReference>
<dbReference type="InterPro" id="IPR027417">
    <property type="entry name" value="P-loop_NTPase"/>
</dbReference>
<dbReference type="GO" id="GO:0015420">
    <property type="term" value="F:ABC-type vitamin B12 transporter activity"/>
    <property type="evidence" value="ECO:0007669"/>
    <property type="project" value="UniProtKB-UniRule"/>
</dbReference>